<keyword evidence="3" id="KW-1185">Reference proteome</keyword>
<dbReference type="EMBL" id="MU001495">
    <property type="protein sequence ID" value="KAF2449067.1"/>
    <property type="molecule type" value="Genomic_DNA"/>
</dbReference>
<gene>
    <name evidence="2" type="ORF">P171DRAFT_441333</name>
</gene>
<proteinExistence type="predicted"/>
<organism evidence="2 3">
    <name type="scientific">Karstenula rhodostoma CBS 690.94</name>
    <dbReference type="NCBI Taxonomy" id="1392251"/>
    <lineage>
        <taxon>Eukaryota</taxon>
        <taxon>Fungi</taxon>
        <taxon>Dikarya</taxon>
        <taxon>Ascomycota</taxon>
        <taxon>Pezizomycotina</taxon>
        <taxon>Dothideomycetes</taxon>
        <taxon>Pleosporomycetidae</taxon>
        <taxon>Pleosporales</taxon>
        <taxon>Massarineae</taxon>
        <taxon>Didymosphaeriaceae</taxon>
        <taxon>Karstenula</taxon>
    </lineage>
</organism>
<protein>
    <submittedName>
        <fullName evidence="2">Uncharacterized protein</fullName>
    </submittedName>
</protein>
<feature type="region of interest" description="Disordered" evidence="1">
    <location>
        <begin position="555"/>
        <end position="578"/>
    </location>
</feature>
<accession>A0A9P4PRX5</accession>
<feature type="region of interest" description="Disordered" evidence="1">
    <location>
        <begin position="231"/>
        <end position="256"/>
    </location>
</feature>
<dbReference type="AlphaFoldDB" id="A0A9P4PRX5"/>
<evidence type="ECO:0000256" key="1">
    <source>
        <dbReference type="SAM" id="MobiDB-lite"/>
    </source>
</evidence>
<dbReference type="Proteomes" id="UP000799764">
    <property type="component" value="Unassembled WGS sequence"/>
</dbReference>
<dbReference type="OrthoDB" id="3695719at2759"/>
<reference evidence="2" key="1">
    <citation type="journal article" date="2020" name="Stud. Mycol.">
        <title>101 Dothideomycetes genomes: a test case for predicting lifestyles and emergence of pathogens.</title>
        <authorList>
            <person name="Haridas S."/>
            <person name="Albert R."/>
            <person name="Binder M."/>
            <person name="Bloem J."/>
            <person name="Labutti K."/>
            <person name="Salamov A."/>
            <person name="Andreopoulos B."/>
            <person name="Baker S."/>
            <person name="Barry K."/>
            <person name="Bills G."/>
            <person name="Bluhm B."/>
            <person name="Cannon C."/>
            <person name="Castanera R."/>
            <person name="Culley D."/>
            <person name="Daum C."/>
            <person name="Ezra D."/>
            <person name="Gonzalez J."/>
            <person name="Henrissat B."/>
            <person name="Kuo A."/>
            <person name="Liang C."/>
            <person name="Lipzen A."/>
            <person name="Lutzoni F."/>
            <person name="Magnuson J."/>
            <person name="Mondo S."/>
            <person name="Nolan M."/>
            <person name="Ohm R."/>
            <person name="Pangilinan J."/>
            <person name="Park H.-J."/>
            <person name="Ramirez L."/>
            <person name="Alfaro M."/>
            <person name="Sun H."/>
            <person name="Tritt A."/>
            <person name="Yoshinaga Y."/>
            <person name="Zwiers L.-H."/>
            <person name="Turgeon B."/>
            <person name="Goodwin S."/>
            <person name="Spatafora J."/>
            <person name="Crous P."/>
            <person name="Grigoriev I."/>
        </authorList>
    </citation>
    <scope>NUCLEOTIDE SEQUENCE</scope>
    <source>
        <strain evidence="2">CBS 690.94</strain>
    </source>
</reference>
<feature type="compositionally biased region" description="Polar residues" evidence="1">
    <location>
        <begin position="234"/>
        <end position="256"/>
    </location>
</feature>
<comment type="caution">
    <text evidence="2">The sequence shown here is derived from an EMBL/GenBank/DDBJ whole genome shotgun (WGS) entry which is preliminary data.</text>
</comment>
<sequence>MHSSRLLGSNDPRNPLAAKVRTQSRVKLRRIYHQLKEFGLLGVLEKLPPRTTYSFVRYMGSPRGVALSFGHLETKNQLGSETYRQPIQVNDNGISTLWNMPQRELIDQNGQLRPPNSFHGDFGAFGWDPYFLSAPKIRSPRPETVALVQYYCLQWAAYENIAKDYELKYFATFRVDNLKSALLRPRKTTTTFRDLETFAQKKKRDTDKKPDDALGLGTLKLVSSELTHLPVRTRGSTQERGPAQAQQSLPLKQPESPNVMLTSVHMAPGVPKMLRSDLMQRNVANQAADSPHVGPEALSFLNDKLPAVRHCLILKDVTFENQVERYGDEPIRLYIGRCIDGTELKVQGGLAWVYLEKASMENPIISPDHSIRIRTTVRAKKVPLDRRTSTMIDYVYPFLYAEGDDQQIFALAKYYFMLAAHKNVFGFSRPTIPVKNTFVRELEKIWRKIPRHATKKERKAYGLFPKISKQATSTQLVLALQVDTSGNRTNHTILGQTSHDLIQAQGHSAVHGDSSTSLPPTHKPIREKMKAEAQQRSDKAKPNLDMKLTTLINSSVEHTAAQTEYEEATKESRQLEAD</sequence>
<evidence type="ECO:0000313" key="3">
    <source>
        <dbReference type="Proteomes" id="UP000799764"/>
    </source>
</evidence>
<feature type="compositionally biased region" description="Basic and acidic residues" evidence="1">
    <location>
        <begin position="567"/>
        <end position="578"/>
    </location>
</feature>
<name>A0A9P4PRX5_9PLEO</name>
<evidence type="ECO:0000313" key="2">
    <source>
        <dbReference type="EMBL" id="KAF2449067.1"/>
    </source>
</evidence>